<gene>
    <name evidence="1" type="ORF">LOY88_002227</name>
</gene>
<name>A0ACB8UZZ0_9EURO</name>
<comment type="caution">
    <text evidence="1">The sequence shown here is derived from an EMBL/GenBank/DDBJ whole genome shotgun (WGS) entry which is preliminary data.</text>
</comment>
<dbReference type="EMBL" id="JALBCA010000025">
    <property type="protein sequence ID" value="KAI2389261.1"/>
    <property type="molecule type" value="Genomic_DNA"/>
</dbReference>
<reference evidence="1" key="1">
    <citation type="journal article" date="2022" name="bioRxiv">
        <title>Population genetic analysis of Ophidiomyces ophidiicola, the causative agent of snake fungal disease, indicates recent introductions to the USA.</title>
        <authorList>
            <person name="Ladner J.T."/>
            <person name="Palmer J.M."/>
            <person name="Ettinger C.L."/>
            <person name="Stajich J.E."/>
            <person name="Farrell T.M."/>
            <person name="Glorioso B.M."/>
            <person name="Lawson B."/>
            <person name="Price S.J."/>
            <person name="Stengle A.G."/>
            <person name="Grear D.A."/>
            <person name="Lorch J.M."/>
        </authorList>
    </citation>
    <scope>NUCLEOTIDE SEQUENCE</scope>
    <source>
        <strain evidence="1">NWHC 24266-5</strain>
    </source>
</reference>
<protein>
    <submittedName>
        <fullName evidence="1">Uncharacterized protein</fullName>
    </submittedName>
</protein>
<proteinExistence type="predicted"/>
<accession>A0ACB8UZZ0</accession>
<sequence>MKYTRQLLGGTALALFTGLASAFSGGWVAVQQELEIAAQMGLDPEVVFAGRKNNEASAFRLAAAAGPTAEFTEVPIDHKRPEKKYKNRFWVNEAHYKSGGPVFIFDGGEANAKRYADFYLVNQTSFFVQLLKEFGGMGIVWEHRYYGESNPFPVNLNTTAEQFQYLNNEQALADIPFFAKSFKRSAFPKDDLTPKSTPWVMVGGSYPGMRAAFTRDKYPDTIFAAFASSAPVQAQIDMSVYYEQVYRGMVAYGYGNCTKDIRAAYKYIDRELSRGDSAARIKKQFLGETAEKNNNGDFTQALIWTYATWQSYGANGGVGDFCNWLETDPETKKTAPEEGWAPTKGAKWVTDRFATWPKLVNRINAGFEINCKRENPNEPLDCDLGKRVAEPSGLAWTWQYCSEWGYFQYQNWPGHELLSNYQTDEYIQRYLCYRQFPDGLKSGHLPVRPKAHEVNKATRGWHMRPSNTYWSGGQYDPWRSLSPLSNEAWAPKIEFSTEIPECNKPTPQSKIFGYVIPNAEHCYDFRSAFRPGDVSRNLLRSALRKWLPCFKKKE</sequence>
<evidence type="ECO:0000313" key="1">
    <source>
        <dbReference type="EMBL" id="KAI2389261.1"/>
    </source>
</evidence>
<organism evidence="1">
    <name type="scientific">Ophidiomyces ophidiicola</name>
    <dbReference type="NCBI Taxonomy" id="1387563"/>
    <lineage>
        <taxon>Eukaryota</taxon>
        <taxon>Fungi</taxon>
        <taxon>Dikarya</taxon>
        <taxon>Ascomycota</taxon>
        <taxon>Pezizomycotina</taxon>
        <taxon>Eurotiomycetes</taxon>
        <taxon>Eurotiomycetidae</taxon>
        <taxon>Onygenales</taxon>
        <taxon>Onygenaceae</taxon>
        <taxon>Ophidiomyces</taxon>
    </lineage>
</organism>